<dbReference type="Proteomes" id="UP001420932">
    <property type="component" value="Unassembled WGS sequence"/>
</dbReference>
<evidence type="ECO:0000256" key="1">
    <source>
        <dbReference type="SAM" id="MobiDB-lite"/>
    </source>
</evidence>
<feature type="compositionally biased region" description="Low complexity" evidence="1">
    <location>
        <begin position="59"/>
        <end position="73"/>
    </location>
</feature>
<accession>A0AAP0E808</accession>
<evidence type="ECO:0000313" key="3">
    <source>
        <dbReference type="Proteomes" id="UP001420932"/>
    </source>
</evidence>
<proteinExistence type="predicted"/>
<keyword evidence="3" id="KW-1185">Reference proteome</keyword>
<dbReference type="AlphaFoldDB" id="A0AAP0E808"/>
<organism evidence="2 3">
    <name type="scientific">Stephania yunnanensis</name>
    <dbReference type="NCBI Taxonomy" id="152371"/>
    <lineage>
        <taxon>Eukaryota</taxon>
        <taxon>Viridiplantae</taxon>
        <taxon>Streptophyta</taxon>
        <taxon>Embryophyta</taxon>
        <taxon>Tracheophyta</taxon>
        <taxon>Spermatophyta</taxon>
        <taxon>Magnoliopsida</taxon>
        <taxon>Ranunculales</taxon>
        <taxon>Menispermaceae</taxon>
        <taxon>Menispermoideae</taxon>
        <taxon>Cissampelideae</taxon>
        <taxon>Stephania</taxon>
    </lineage>
</organism>
<comment type="caution">
    <text evidence="2">The sequence shown here is derived from an EMBL/GenBank/DDBJ whole genome shotgun (WGS) entry which is preliminary data.</text>
</comment>
<name>A0AAP0E808_9MAGN</name>
<sequence length="73" mass="7398">MAGRPADARTNRASSRRNEAAPGSLRGGGSINAGEQRWRLAGDAEAVDGESSTRRWRGSAAQAGSGATTQAAA</sequence>
<feature type="region of interest" description="Disordered" evidence="1">
    <location>
        <begin position="1"/>
        <end position="73"/>
    </location>
</feature>
<evidence type="ECO:0000313" key="2">
    <source>
        <dbReference type="EMBL" id="KAK9086542.1"/>
    </source>
</evidence>
<feature type="compositionally biased region" description="Basic and acidic residues" evidence="1">
    <location>
        <begin position="1"/>
        <end position="10"/>
    </location>
</feature>
<protein>
    <submittedName>
        <fullName evidence="2">Uncharacterized protein</fullName>
    </submittedName>
</protein>
<dbReference type="EMBL" id="JBBNAF010000013">
    <property type="protein sequence ID" value="KAK9086542.1"/>
    <property type="molecule type" value="Genomic_DNA"/>
</dbReference>
<gene>
    <name evidence="2" type="ORF">Syun_028936</name>
</gene>
<reference evidence="2 3" key="1">
    <citation type="submission" date="2024-01" db="EMBL/GenBank/DDBJ databases">
        <title>Genome assemblies of Stephania.</title>
        <authorList>
            <person name="Yang L."/>
        </authorList>
    </citation>
    <scope>NUCLEOTIDE SEQUENCE [LARGE SCALE GENOMIC DNA]</scope>
    <source>
        <strain evidence="2">YNDBR</strain>
        <tissue evidence="2">Leaf</tissue>
    </source>
</reference>